<name>A0A4Z0NQN4_9HYPH</name>
<organism evidence="1 2">
    <name type="scientific">Methylobacterium nonmethylotrophicum</name>
    <dbReference type="NCBI Taxonomy" id="1141884"/>
    <lineage>
        <taxon>Bacteria</taxon>
        <taxon>Pseudomonadati</taxon>
        <taxon>Pseudomonadota</taxon>
        <taxon>Alphaproteobacteria</taxon>
        <taxon>Hyphomicrobiales</taxon>
        <taxon>Methylobacteriaceae</taxon>
        <taxon>Methylobacterium</taxon>
    </lineage>
</organism>
<dbReference type="EMBL" id="SRLB01000011">
    <property type="protein sequence ID" value="TGD98369.1"/>
    <property type="molecule type" value="Genomic_DNA"/>
</dbReference>
<dbReference type="Pfam" id="PF05751">
    <property type="entry name" value="FixH"/>
    <property type="match status" value="1"/>
</dbReference>
<dbReference type="InterPro" id="IPR018037">
    <property type="entry name" value="FixH_proteobacterial"/>
</dbReference>
<dbReference type="OrthoDB" id="1495896at2"/>
<dbReference type="PIRSF" id="PIRSF011386">
    <property type="entry name" value="FixH"/>
    <property type="match status" value="1"/>
</dbReference>
<dbReference type="RefSeq" id="WP_135416080.1">
    <property type="nucleotide sequence ID" value="NZ_SRLB01000011.1"/>
</dbReference>
<comment type="caution">
    <text evidence="1">The sequence shown here is derived from an EMBL/GenBank/DDBJ whole genome shotgun (WGS) entry which is preliminary data.</text>
</comment>
<protein>
    <submittedName>
        <fullName evidence="1">Nitrogen fixation protein FixH</fullName>
    </submittedName>
</protein>
<dbReference type="InterPro" id="IPR008620">
    <property type="entry name" value="FixH"/>
</dbReference>
<evidence type="ECO:0000313" key="1">
    <source>
        <dbReference type="EMBL" id="TGD98369.1"/>
    </source>
</evidence>
<keyword evidence="2" id="KW-1185">Reference proteome</keyword>
<evidence type="ECO:0000313" key="2">
    <source>
        <dbReference type="Proteomes" id="UP000297535"/>
    </source>
</evidence>
<accession>A0A4Z0NQN4</accession>
<sequence>MTMPIIAAPRPSRSSGQLTGRKVLMIFVAFFGTIASADAFLVTSAFRTWSGLDEPSPYQASQRYNAELRRAAEQDALGWSLVATAVRNPVAVASINVTVADGAGRPVRGQALQARLERPTDKRQDLRVGLIEVGAGTYAARAEPVARGQWDLVVEVVGAKGVAFRRRHRIVLD</sequence>
<dbReference type="Proteomes" id="UP000297535">
    <property type="component" value="Unassembled WGS sequence"/>
</dbReference>
<proteinExistence type="predicted"/>
<reference evidence="1 2" key="1">
    <citation type="submission" date="2019-04" db="EMBL/GenBank/DDBJ databases">
        <authorList>
            <person name="Feng G."/>
            <person name="Zhu H."/>
        </authorList>
    </citation>
    <scope>NUCLEOTIDE SEQUENCE [LARGE SCALE GENOMIC DNA]</scope>
    <source>
        <strain evidence="1 2">6HR-1</strain>
    </source>
</reference>
<gene>
    <name evidence="1" type="ORF">EU555_16850</name>
</gene>
<dbReference type="AlphaFoldDB" id="A0A4Z0NQN4"/>